<evidence type="ECO:0000313" key="2">
    <source>
        <dbReference type="EMBL" id="KAK8030213.1"/>
    </source>
</evidence>
<dbReference type="Proteomes" id="UP001444661">
    <property type="component" value="Unassembled WGS sequence"/>
</dbReference>
<evidence type="ECO:0000313" key="3">
    <source>
        <dbReference type="Proteomes" id="UP001444661"/>
    </source>
</evidence>
<feature type="compositionally biased region" description="Polar residues" evidence="1">
    <location>
        <begin position="317"/>
        <end position="327"/>
    </location>
</feature>
<accession>A0ABR1SEL7</accession>
<feature type="region of interest" description="Disordered" evidence="1">
    <location>
        <begin position="260"/>
        <end position="327"/>
    </location>
</feature>
<reference evidence="2 3" key="1">
    <citation type="submission" date="2023-01" db="EMBL/GenBank/DDBJ databases">
        <title>Analysis of 21 Apiospora genomes using comparative genomics revels a genus with tremendous synthesis potential of carbohydrate active enzymes and secondary metabolites.</title>
        <authorList>
            <person name="Sorensen T."/>
        </authorList>
    </citation>
    <scope>NUCLEOTIDE SEQUENCE [LARGE SCALE GENOMIC DNA]</scope>
    <source>
        <strain evidence="2 3">CBS 33761</strain>
    </source>
</reference>
<comment type="caution">
    <text evidence="2">The sequence shown here is derived from an EMBL/GenBank/DDBJ whole genome shotgun (WGS) entry which is preliminary data.</text>
</comment>
<name>A0ABR1SEL7_9PEZI</name>
<organism evidence="2 3">
    <name type="scientific">Apiospora rasikravindrae</name>
    <dbReference type="NCBI Taxonomy" id="990691"/>
    <lineage>
        <taxon>Eukaryota</taxon>
        <taxon>Fungi</taxon>
        <taxon>Dikarya</taxon>
        <taxon>Ascomycota</taxon>
        <taxon>Pezizomycotina</taxon>
        <taxon>Sordariomycetes</taxon>
        <taxon>Xylariomycetidae</taxon>
        <taxon>Amphisphaeriales</taxon>
        <taxon>Apiosporaceae</taxon>
        <taxon>Apiospora</taxon>
    </lineage>
</organism>
<sequence>MPRIGELRIFLVENETESELPPTSTRYQIIEAAIHLALSLLESEKGRQSLVDVAKAILEEYNDRGRGHIYRDSLTNLPGWIDRFLKCLRGDFPSVYISEGIPGEAQARRHSWGNDMKKYEAPDAVDLFIHKVLIDNVVYCRNNPEITGNAYQLFKFQLGVVIAHEFIHCLTGFFTGTSSANTPPNVTLPHYGNTRTGEAGRFWESKLLGGVLEMWSSPEDGLGVRQPGTPYLFEGGGRDKSGRRVSMEYISDFNKGDFSFPIRTSSQGPAVTRKELEKAKSKETTEFRKKRPMRNAPAASSPPPGASSSSLSYRRLPTTSQVTTSRR</sequence>
<gene>
    <name evidence="2" type="ORF">PG993_011504</name>
</gene>
<dbReference type="EMBL" id="JAQQWK010000010">
    <property type="protein sequence ID" value="KAK8030213.1"/>
    <property type="molecule type" value="Genomic_DNA"/>
</dbReference>
<evidence type="ECO:0000256" key="1">
    <source>
        <dbReference type="SAM" id="MobiDB-lite"/>
    </source>
</evidence>
<keyword evidence="3" id="KW-1185">Reference proteome</keyword>
<protein>
    <submittedName>
        <fullName evidence="2">Uncharacterized protein</fullName>
    </submittedName>
</protein>
<proteinExistence type="predicted"/>
<feature type="compositionally biased region" description="Basic and acidic residues" evidence="1">
    <location>
        <begin position="272"/>
        <end position="287"/>
    </location>
</feature>